<organism evidence="3 4">
    <name type="scientific">Flavobacterium endoglycinae</name>
    <dbReference type="NCBI Taxonomy" id="2816357"/>
    <lineage>
        <taxon>Bacteria</taxon>
        <taxon>Pseudomonadati</taxon>
        <taxon>Bacteroidota</taxon>
        <taxon>Flavobacteriia</taxon>
        <taxon>Flavobacteriales</taxon>
        <taxon>Flavobacteriaceae</taxon>
        <taxon>Flavobacterium</taxon>
    </lineage>
</organism>
<dbReference type="Gene3D" id="3.80.10.10">
    <property type="entry name" value="Ribonuclease Inhibitor"/>
    <property type="match status" value="1"/>
</dbReference>
<evidence type="ECO:0000256" key="2">
    <source>
        <dbReference type="ARBA" id="ARBA00022737"/>
    </source>
</evidence>
<name>A0ABX7QJ55_9FLAO</name>
<keyword evidence="1" id="KW-0433">Leucine-rich repeat</keyword>
<sequence length="83" mass="9513">MYLVIDCHKNNLQGNIPNLIGNLKKLEVFSFSSNQFSGSIPETICKLKNLKDLELSKNNLSGTIPSEWETVFIGFNRRKEIRK</sequence>
<dbReference type="Pfam" id="PF00560">
    <property type="entry name" value="LRR_1"/>
    <property type="match status" value="1"/>
</dbReference>
<evidence type="ECO:0000313" key="3">
    <source>
        <dbReference type="EMBL" id="QSW90416.1"/>
    </source>
</evidence>
<dbReference type="RefSeq" id="WP_207297574.1">
    <property type="nucleotide sequence ID" value="NZ_CP071448.1"/>
</dbReference>
<evidence type="ECO:0008006" key="5">
    <source>
        <dbReference type="Google" id="ProtNLM"/>
    </source>
</evidence>
<dbReference type="InterPro" id="IPR032675">
    <property type="entry name" value="LRR_dom_sf"/>
</dbReference>
<proteinExistence type="predicted"/>
<dbReference type="SUPFAM" id="SSF52058">
    <property type="entry name" value="L domain-like"/>
    <property type="match status" value="1"/>
</dbReference>
<evidence type="ECO:0000313" key="4">
    <source>
        <dbReference type="Proteomes" id="UP000663440"/>
    </source>
</evidence>
<dbReference type="InterPro" id="IPR025875">
    <property type="entry name" value="Leu-rich_rpt_4"/>
</dbReference>
<keyword evidence="2" id="KW-0677">Repeat</keyword>
<dbReference type="Proteomes" id="UP000663440">
    <property type="component" value="Chromosome"/>
</dbReference>
<dbReference type="InterPro" id="IPR053038">
    <property type="entry name" value="RLP_Defense"/>
</dbReference>
<reference evidence="3 4" key="1">
    <citation type="submission" date="2021-03" db="EMBL/GenBank/DDBJ databases">
        <title>Flavobacterium kribbensis sp. nov, an endophytic bacteria, isolated from soybean.</title>
        <authorList>
            <person name="Lee J."/>
            <person name="Seo J."/>
        </authorList>
    </citation>
    <scope>NUCLEOTIDE SEQUENCE [LARGE SCALE GENOMIC DNA]</scope>
    <source>
        <strain evidence="3 4">BB8</strain>
    </source>
</reference>
<dbReference type="PANTHER" id="PTHR48064">
    <property type="entry name" value="OS01G0750400 PROTEIN"/>
    <property type="match status" value="1"/>
</dbReference>
<protein>
    <recommendedName>
        <fullName evidence="5">Leucine-rich repeat domain-containing protein</fullName>
    </recommendedName>
</protein>
<keyword evidence="4" id="KW-1185">Reference proteome</keyword>
<evidence type="ECO:0000256" key="1">
    <source>
        <dbReference type="ARBA" id="ARBA00022614"/>
    </source>
</evidence>
<gene>
    <name evidence="3" type="ORF">J0383_06295</name>
</gene>
<dbReference type="EMBL" id="CP071448">
    <property type="protein sequence ID" value="QSW90416.1"/>
    <property type="molecule type" value="Genomic_DNA"/>
</dbReference>
<dbReference type="PANTHER" id="PTHR48064:SF6">
    <property type="entry name" value="RECEPTOR-LIKE PROTEIN KINASE 2"/>
    <property type="match status" value="1"/>
</dbReference>
<dbReference type="Pfam" id="PF12799">
    <property type="entry name" value="LRR_4"/>
    <property type="match status" value="1"/>
</dbReference>
<dbReference type="InterPro" id="IPR001611">
    <property type="entry name" value="Leu-rich_rpt"/>
</dbReference>
<accession>A0ABX7QJ55</accession>